<keyword evidence="1" id="KW-0812">Transmembrane</keyword>
<feature type="transmembrane region" description="Helical" evidence="1">
    <location>
        <begin position="53"/>
        <end position="72"/>
    </location>
</feature>
<sequence length="258" mass="29675">MEKPHSDLDWIEKLLIAAGLVTLSTFLYVAHYFLFDSAHGPAYYADKVFSHIAFLPIHALVLGVIIDGMITFRERQGRKRRLNMFLGIFFRQLGADILAMASGLCQNRDELDAITVVHQQWGARDFRRARQGLAAFRPRMAADEKQVLALLDYLRQREGDILEMTRNPLVLEFEDLYHGLISLFHLIEEIHYRNSDQAFSPGELTHLAKDVGKSLKQLSHLWLIYLEHLKAEHPVLFHCQVGVCSTIGTMLLEDRYDD</sequence>
<evidence type="ECO:0000313" key="2">
    <source>
        <dbReference type="EMBL" id="ADK84745.1"/>
    </source>
</evidence>
<dbReference type="AlphaFoldDB" id="E1QGQ2"/>
<keyword evidence="1" id="KW-1133">Transmembrane helix</keyword>
<accession>E1QGQ2</accession>
<dbReference type="KEGG" id="dbr:Deba_1377"/>
<reference evidence="2 3" key="1">
    <citation type="journal article" date="2010" name="Stand. Genomic Sci.">
        <title>Complete genome sequence of Desulfarculus baarsii type strain (2st14).</title>
        <authorList>
            <person name="Sun H."/>
            <person name="Spring S."/>
            <person name="Lapidus A."/>
            <person name="Davenport K."/>
            <person name="Del Rio T.G."/>
            <person name="Tice H."/>
            <person name="Nolan M."/>
            <person name="Copeland A."/>
            <person name="Cheng J.F."/>
            <person name="Lucas S."/>
            <person name="Tapia R."/>
            <person name="Goodwin L."/>
            <person name="Pitluck S."/>
            <person name="Ivanova N."/>
            <person name="Pagani I."/>
            <person name="Mavromatis K."/>
            <person name="Ovchinnikova G."/>
            <person name="Pati A."/>
            <person name="Chen A."/>
            <person name="Palaniappan K."/>
            <person name="Hauser L."/>
            <person name="Chang Y.J."/>
            <person name="Jeffries C.D."/>
            <person name="Detter J.C."/>
            <person name="Han C."/>
            <person name="Rohde M."/>
            <person name="Brambilla E."/>
            <person name="Goker M."/>
            <person name="Woyke T."/>
            <person name="Bristow J."/>
            <person name="Eisen J.A."/>
            <person name="Markowitz V."/>
            <person name="Hugenholtz P."/>
            <person name="Kyrpides N.C."/>
            <person name="Klenk H.P."/>
            <person name="Land M."/>
        </authorList>
    </citation>
    <scope>NUCLEOTIDE SEQUENCE [LARGE SCALE GENOMIC DNA]</scope>
    <source>
        <strain evidence="3">ATCC 33931 / DSM 2075 / LMG 7858 / VKM B-1802 / 2st14</strain>
    </source>
</reference>
<dbReference type="STRING" id="644282.Deba_1377"/>
<dbReference type="EMBL" id="CP002085">
    <property type="protein sequence ID" value="ADK84745.1"/>
    <property type="molecule type" value="Genomic_DNA"/>
</dbReference>
<evidence type="ECO:0000256" key="1">
    <source>
        <dbReference type="SAM" id="Phobius"/>
    </source>
</evidence>
<dbReference type="Proteomes" id="UP000009047">
    <property type="component" value="Chromosome"/>
</dbReference>
<organism evidence="2 3">
    <name type="scientific">Desulfarculus baarsii (strain ATCC 33931 / DSM 2075 / LMG 7858 / VKM B-1802 / 2st14)</name>
    <dbReference type="NCBI Taxonomy" id="644282"/>
    <lineage>
        <taxon>Bacteria</taxon>
        <taxon>Pseudomonadati</taxon>
        <taxon>Thermodesulfobacteriota</taxon>
        <taxon>Desulfarculia</taxon>
        <taxon>Desulfarculales</taxon>
        <taxon>Desulfarculaceae</taxon>
        <taxon>Desulfarculus</taxon>
    </lineage>
</organism>
<keyword evidence="1" id="KW-0472">Membrane</keyword>
<name>E1QGQ2_DESB2</name>
<proteinExistence type="predicted"/>
<dbReference type="OrthoDB" id="9799090at2"/>
<protein>
    <submittedName>
        <fullName evidence="2">Uncharacterized protein</fullName>
    </submittedName>
</protein>
<evidence type="ECO:0000313" key="3">
    <source>
        <dbReference type="Proteomes" id="UP000009047"/>
    </source>
</evidence>
<gene>
    <name evidence="2" type="ordered locus">Deba_1377</name>
</gene>
<keyword evidence="3" id="KW-1185">Reference proteome</keyword>
<feature type="transmembrane region" description="Helical" evidence="1">
    <location>
        <begin position="14"/>
        <end position="33"/>
    </location>
</feature>
<dbReference type="HOGENOM" id="CLU_087537_0_0_7"/>
<dbReference type="RefSeq" id="WP_013258198.1">
    <property type="nucleotide sequence ID" value="NC_014365.1"/>
</dbReference>
<dbReference type="eggNOG" id="ENOG5030AIC">
    <property type="taxonomic scope" value="Bacteria"/>
</dbReference>